<feature type="compositionally biased region" description="Low complexity" evidence="1">
    <location>
        <begin position="26"/>
        <end position="42"/>
    </location>
</feature>
<protein>
    <submittedName>
        <fullName evidence="3">Uncharacterized protein</fullName>
    </submittedName>
</protein>
<dbReference type="AlphaFoldDB" id="A0A7W1WW24"/>
<evidence type="ECO:0000313" key="3">
    <source>
        <dbReference type="EMBL" id="MBA4501187.1"/>
    </source>
</evidence>
<comment type="caution">
    <text evidence="3">The sequence shown here is derived from an EMBL/GenBank/DDBJ whole genome shotgun (WGS) entry which is preliminary data.</text>
</comment>
<keyword evidence="2" id="KW-0732">Signal</keyword>
<keyword evidence="4" id="KW-1185">Reference proteome</keyword>
<organism evidence="3 4">
    <name type="scientific">Marinobacterium marinum</name>
    <dbReference type="NCBI Taxonomy" id="2756129"/>
    <lineage>
        <taxon>Bacteria</taxon>
        <taxon>Pseudomonadati</taxon>
        <taxon>Pseudomonadota</taxon>
        <taxon>Gammaproteobacteria</taxon>
        <taxon>Oceanospirillales</taxon>
        <taxon>Oceanospirillaceae</taxon>
        <taxon>Marinobacterium</taxon>
    </lineage>
</organism>
<dbReference type="EMBL" id="JACEMT010000033">
    <property type="protein sequence ID" value="MBA4501187.1"/>
    <property type="molecule type" value="Genomic_DNA"/>
</dbReference>
<reference evidence="3 4" key="1">
    <citation type="submission" date="2020-07" db="EMBL/GenBank/DDBJ databases">
        <title>Bacterium isolated from marien macroalgae.</title>
        <authorList>
            <person name="Zhu K."/>
            <person name="Lu D."/>
            <person name="Du Z."/>
        </authorList>
    </citation>
    <scope>NUCLEOTIDE SEQUENCE [LARGE SCALE GENOMIC DNA]</scope>
    <source>
        <strain evidence="3 4">3-1745</strain>
    </source>
</reference>
<dbReference type="RefSeq" id="WP_181736787.1">
    <property type="nucleotide sequence ID" value="NZ_JACEMT010000033.1"/>
</dbReference>
<feature type="region of interest" description="Disordered" evidence="1">
    <location>
        <begin position="26"/>
        <end position="65"/>
    </location>
</feature>
<gene>
    <name evidence="3" type="ORF">H1S06_02230</name>
</gene>
<name>A0A7W1WW24_9GAMM</name>
<proteinExistence type="predicted"/>
<feature type="chain" id="PRO_5030734742" evidence="2">
    <location>
        <begin position="22"/>
        <end position="242"/>
    </location>
</feature>
<evidence type="ECO:0000313" key="4">
    <source>
        <dbReference type="Proteomes" id="UP000538931"/>
    </source>
</evidence>
<sequence>MYVIRPCVAMLALLLAGCNAAAPTQPAEAAASPPSPHSENASTTEPRDAGGAGAASHERSSAGSAIQSGFDQISGRLTLLQEQVLQLRSDNQTLLEQNQMLLNRLQLLTAPSAPESEDEGERVVSAGAASEQLDAAIGQLMQMLNQMDMAAGAGGQFAVTTTYTRQGDWVLLRYDRHTGETWQAKAGRWLPLADVDYLNTSSYRVLVHRADQDSKGYVAVRIDEQGGMSWWLNGDRWQEYAQ</sequence>
<dbReference type="Proteomes" id="UP000538931">
    <property type="component" value="Unassembled WGS sequence"/>
</dbReference>
<evidence type="ECO:0000256" key="2">
    <source>
        <dbReference type="SAM" id="SignalP"/>
    </source>
</evidence>
<accession>A0A7W1WW24</accession>
<feature type="signal peptide" evidence="2">
    <location>
        <begin position="1"/>
        <end position="21"/>
    </location>
</feature>
<dbReference type="PROSITE" id="PS51257">
    <property type="entry name" value="PROKAR_LIPOPROTEIN"/>
    <property type="match status" value="1"/>
</dbReference>
<evidence type="ECO:0000256" key="1">
    <source>
        <dbReference type="SAM" id="MobiDB-lite"/>
    </source>
</evidence>